<feature type="transmembrane region" description="Helical" evidence="6">
    <location>
        <begin position="22"/>
        <end position="51"/>
    </location>
</feature>
<evidence type="ECO:0000256" key="4">
    <source>
        <dbReference type="ARBA" id="ARBA00023136"/>
    </source>
</evidence>
<proteinExistence type="predicted"/>
<dbReference type="GO" id="GO:0005524">
    <property type="term" value="F:ATP binding"/>
    <property type="evidence" value="ECO:0007669"/>
    <property type="project" value="InterPro"/>
</dbReference>
<evidence type="ECO:0000256" key="3">
    <source>
        <dbReference type="ARBA" id="ARBA00022989"/>
    </source>
</evidence>
<evidence type="ECO:0000256" key="1">
    <source>
        <dbReference type="ARBA" id="ARBA00004651"/>
    </source>
</evidence>
<feature type="region of interest" description="Disordered" evidence="5">
    <location>
        <begin position="96"/>
        <end position="117"/>
    </location>
</feature>
<dbReference type="Proteomes" id="UP000502608">
    <property type="component" value="Chromosome"/>
</dbReference>
<organism evidence="7 8">
    <name type="scientific">Shewanella aestuarii</name>
    <dbReference type="NCBI Taxonomy" id="1028752"/>
    <lineage>
        <taxon>Bacteria</taxon>
        <taxon>Pseudomonadati</taxon>
        <taxon>Pseudomonadota</taxon>
        <taxon>Gammaproteobacteria</taxon>
        <taxon>Alteromonadales</taxon>
        <taxon>Shewanellaceae</taxon>
        <taxon>Shewanella</taxon>
    </lineage>
</organism>
<accession>A0A6G9QMR4</accession>
<dbReference type="EMBL" id="CP050313">
    <property type="protein sequence ID" value="QIR15874.1"/>
    <property type="molecule type" value="Genomic_DNA"/>
</dbReference>
<sequence>MRFNPSFSTANLKNRLITINPIVAFASLVIIMFLSIFLLPFILLFAVLSFITMQILGRRFTARMQPFAARAQQQYQDIYQGRSDIQREQRAPFTDMFSSQANKPSHHSGRTFEHQAD</sequence>
<evidence type="ECO:0000313" key="8">
    <source>
        <dbReference type="Proteomes" id="UP000502608"/>
    </source>
</evidence>
<keyword evidence="3 6" id="KW-1133">Transmembrane helix</keyword>
<name>A0A6G9QMR4_9GAMM</name>
<evidence type="ECO:0000256" key="2">
    <source>
        <dbReference type="ARBA" id="ARBA00022692"/>
    </source>
</evidence>
<dbReference type="SUPFAM" id="SSF90123">
    <property type="entry name" value="ABC transporter transmembrane region"/>
    <property type="match status" value="1"/>
</dbReference>
<keyword evidence="2 6" id="KW-0812">Transmembrane</keyword>
<evidence type="ECO:0000256" key="6">
    <source>
        <dbReference type="SAM" id="Phobius"/>
    </source>
</evidence>
<dbReference type="AlphaFoldDB" id="A0A6G9QMR4"/>
<dbReference type="RefSeq" id="WP_167679730.1">
    <property type="nucleotide sequence ID" value="NZ_CP050313.1"/>
</dbReference>
<evidence type="ECO:0000256" key="5">
    <source>
        <dbReference type="SAM" id="MobiDB-lite"/>
    </source>
</evidence>
<comment type="subcellular location">
    <subcellularLocation>
        <location evidence="1">Cell membrane</location>
        <topology evidence="1">Multi-pass membrane protein</topology>
    </subcellularLocation>
</comment>
<dbReference type="GO" id="GO:0005886">
    <property type="term" value="C:plasma membrane"/>
    <property type="evidence" value="ECO:0007669"/>
    <property type="project" value="UniProtKB-SubCell"/>
</dbReference>
<dbReference type="InterPro" id="IPR036640">
    <property type="entry name" value="ABC1_TM_sf"/>
</dbReference>
<evidence type="ECO:0000313" key="7">
    <source>
        <dbReference type="EMBL" id="QIR15874.1"/>
    </source>
</evidence>
<keyword evidence="4 6" id="KW-0472">Membrane</keyword>
<dbReference type="KEGG" id="saes:HBH39_16450"/>
<reference evidence="7 8" key="1">
    <citation type="submission" date="2020-03" db="EMBL/GenBank/DDBJ databases">
        <title>Complete genome sequence of Shewanella sp.</title>
        <authorList>
            <person name="Kim Y.-S."/>
            <person name="Kim S.-J."/>
            <person name="Jung H.-K."/>
            <person name="Kim K.-H."/>
        </authorList>
    </citation>
    <scope>NUCLEOTIDE SEQUENCE [LARGE SCALE GENOMIC DNA]</scope>
    <source>
        <strain evidence="7 8">PN3F2</strain>
    </source>
</reference>
<protein>
    <submittedName>
        <fullName evidence="7">Uncharacterized protein</fullName>
    </submittedName>
</protein>
<keyword evidence="8" id="KW-1185">Reference proteome</keyword>
<gene>
    <name evidence="7" type="ORF">HBH39_16450</name>
</gene>